<evidence type="ECO:0000313" key="1">
    <source>
        <dbReference type="EMBL" id="KAF2470654.1"/>
    </source>
</evidence>
<keyword evidence="2" id="KW-1185">Reference proteome</keyword>
<proteinExistence type="predicted"/>
<name>A0ACB6QUI2_9PLEO</name>
<sequence length="382" mass="42283">MGLSTLQPLAYAVAYVTFFFGTASIFLRFYCRIFILKTWGLDDWVGVAVLVFNTGQQAILHMFLYWGCGLHITELSQNQILQILKWLFIEEVFYYTVHFVIKMAFLFFYLRLSPNKFFRGLVYAGMGLNASIFITNILMACFQCLPFDEILHPGTHPDAVCINKLVLLIVPSILNILEDLYILILPISTVWNLQMSLRRKIAVLCVIGFGACAVIIACFRLIPLFELNSSPDTSFVLGKMVIVAALEIQFAVIAVNLPSLKALWLRITGGSSSGSGPGYSDQKGYKLSSMERKAGNGSGMGRSGRNGKSKGSRGSITRLERGITSTESEEELFRQGGTALNIPTQGSKMDANAIKVTTDVKIRSTGRQDEDVPQSTHFLGGH</sequence>
<organism evidence="1 2">
    <name type="scientific">Lindgomyces ingoldianus</name>
    <dbReference type="NCBI Taxonomy" id="673940"/>
    <lineage>
        <taxon>Eukaryota</taxon>
        <taxon>Fungi</taxon>
        <taxon>Dikarya</taxon>
        <taxon>Ascomycota</taxon>
        <taxon>Pezizomycotina</taxon>
        <taxon>Dothideomycetes</taxon>
        <taxon>Pleosporomycetidae</taxon>
        <taxon>Pleosporales</taxon>
        <taxon>Lindgomycetaceae</taxon>
        <taxon>Lindgomyces</taxon>
    </lineage>
</organism>
<accession>A0ACB6QUI2</accession>
<evidence type="ECO:0000313" key="2">
    <source>
        <dbReference type="Proteomes" id="UP000799755"/>
    </source>
</evidence>
<dbReference type="Proteomes" id="UP000799755">
    <property type="component" value="Unassembled WGS sequence"/>
</dbReference>
<comment type="caution">
    <text evidence="1">The sequence shown here is derived from an EMBL/GenBank/DDBJ whole genome shotgun (WGS) entry which is preliminary data.</text>
</comment>
<reference evidence="1" key="1">
    <citation type="journal article" date="2020" name="Stud. Mycol.">
        <title>101 Dothideomycetes genomes: a test case for predicting lifestyles and emergence of pathogens.</title>
        <authorList>
            <person name="Haridas S."/>
            <person name="Albert R."/>
            <person name="Binder M."/>
            <person name="Bloem J."/>
            <person name="Labutti K."/>
            <person name="Salamov A."/>
            <person name="Andreopoulos B."/>
            <person name="Baker S."/>
            <person name="Barry K."/>
            <person name="Bills G."/>
            <person name="Bluhm B."/>
            <person name="Cannon C."/>
            <person name="Castanera R."/>
            <person name="Culley D."/>
            <person name="Daum C."/>
            <person name="Ezra D."/>
            <person name="Gonzalez J."/>
            <person name="Henrissat B."/>
            <person name="Kuo A."/>
            <person name="Liang C."/>
            <person name="Lipzen A."/>
            <person name="Lutzoni F."/>
            <person name="Magnuson J."/>
            <person name="Mondo S."/>
            <person name="Nolan M."/>
            <person name="Ohm R."/>
            <person name="Pangilinan J."/>
            <person name="Park H.-J."/>
            <person name="Ramirez L."/>
            <person name="Alfaro M."/>
            <person name="Sun H."/>
            <person name="Tritt A."/>
            <person name="Yoshinaga Y."/>
            <person name="Zwiers L.-H."/>
            <person name="Turgeon B."/>
            <person name="Goodwin S."/>
            <person name="Spatafora J."/>
            <person name="Crous P."/>
            <person name="Grigoriev I."/>
        </authorList>
    </citation>
    <scope>NUCLEOTIDE SEQUENCE</scope>
    <source>
        <strain evidence="1">ATCC 200398</strain>
    </source>
</reference>
<gene>
    <name evidence="1" type="ORF">BDR25DRAFT_261751</name>
</gene>
<dbReference type="EMBL" id="MU003507">
    <property type="protein sequence ID" value="KAF2470654.1"/>
    <property type="molecule type" value="Genomic_DNA"/>
</dbReference>
<protein>
    <submittedName>
        <fullName evidence="1">Uncharacterized protein</fullName>
    </submittedName>
</protein>